<feature type="transmembrane region" description="Helical" evidence="7">
    <location>
        <begin position="205"/>
        <end position="228"/>
    </location>
</feature>
<dbReference type="AlphaFoldDB" id="R0KFZ4"/>
<dbReference type="RefSeq" id="XP_008024261.1">
    <property type="nucleotide sequence ID" value="XM_008026070.1"/>
</dbReference>
<evidence type="ECO:0000313" key="9">
    <source>
        <dbReference type="EMBL" id="EOA88219.1"/>
    </source>
</evidence>
<feature type="transmembrane region" description="Helical" evidence="7">
    <location>
        <begin position="79"/>
        <end position="97"/>
    </location>
</feature>
<dbReference type="GO" id="GO:0016020">
    <property type="term" value="C:membrane"/>
    <property type="evidence" value="ECO:0007669"/>
    <property type="project" value="UniProtKB-SubCell"/>
</dbReference>
<comment type="subcellular location">
    <subcellularLocation>
        <location evidence="1">Membrane</location>
        <topology evidence="1">Multi-pass membrane protein</topology>
    </subcellularLocation>
</comment>
<dbReference type="SUPFAM" id="SSF103473">
    <property type="entry name" value="MFS general substrate transporter"/>
    <property type="match status" value="1"/>
</dbReference>
<evidence type="ECO:0000256" key="3">
    <source>
        <dbReference type="ARBA" id="ARBA00022692"/>
    </source>
</evidence>
<sequence>MPSTRQSLEPADSKDMHSTKQIEVPNDFSWTPEEEKNLVRKIDTFLLPTMWLMYLLSYMDRTNIGNAKIAGMGDDLGLSSGQYSIALVVFFITYVIFEPPSNMLLVRLKPSVYLPAIMAVWGALTCCMGAINDFEHLVILRVFVGVFESSFAPGIILIISSWYKKDEQSKRFGIYISAAILSGAFGGLLAGAITGGMEGTGGLRGWRWLFIIEGGATMVWAGFAYFLLLDFPANTKCLTDRERFIATARLREGGVQTHVKGNTRIGKLASFRLAIMDWRTVAFILGYMVIVGSSTLSYFYPTLVNGLGYTDTVTAQYMTVPIYAVAFVCTAVTTYFADSISNHRGLVISGWLTFSLITSILVCVIYNFTARYVLLVLMAAGLWASNATSLSYASATFGSMQPEVRAIAIALVNALGNLAQIYGAYLFPADDKPKYLMGFGVISGMLGFGVVVYIFLHVTLRRKDGLSAFF</sequence>
<reference evidence="9 10" key="2">
    <citation type="journal article" date="2013" name="PLoS Genet.">
        <title>Comparative genome structure, secondary metabolite, and effector coding capacity across Cochliobolus pathogens.</title>
        <authorList>
            <person name="Condon B.J."/>
            <person name="Leng Y."/>
            <person name="Wu D."/>
            <person name="Bushley K.E."/>
            <person name="Ohm R.A."/>
            <person name="Otillar R."/>
            <person name="Martin J."/>
            <person name="Schackwitz W."/>
            <person name="Grimwood J."/>
            <person name="MohdZainudin N."/>
            <person name="Xue C."/>
            <person name="Wang R."/>
            <person name="Manning V.A."/>
            <person name="Dhillon B."/>
            <person name="Tu Z.J."/>
            <person name="Steffenson B.J."/>
            <person name="Salamov A."/>
            <person name="Sun H."/>
            <person name="Lowry S."/>
            <person name="LaButti K."/>
            <person name="Han J."/>
            <person name="Copeland A."/>
            <person name="Lindquist E."/>
            <person name="Barry K."/>
            <person name="Schmutz J."/>
            <person name="Baker S.E."/>
            <person name="Ciuffetti L.M."/>
            <person name="Grigoriev I.V."/>
            <person name="Zhong S."/>
            <person name="Turgeon B.G."/>
        </authorList>
    </citation>
    <scope>NUCLEOTIDE SEQUENCE [LARGE SCALE GENOMIC DNA]</scope>
    <source>
        <strain evidence="10">28A</strain>
    </source>
</reference>
<feature type="transmembrane region" description="Helical" evidence="7">
    <location>
        <begin position="374"/>
        <end position="395"/>
    </location>
</feature>
<keyword evidence="5 7" id="KW-0472">Membrane</keyword>
<dbReference type="InterPro" id="IPR036259">
    <property type="entry name" value="MFS_trans_sf"/>
</dbReference>
<evidence type="ECO:0000256" key="4">
    <source>
        <dbReference type="ARBA" id="ARBA00022989"/>
    </source>
</evidence>
<dbReference type="GO" id="GO:0022857">
    <property type="term" value="F:transmembrane transporter activity"/>
    <property type="evidence" value="ECO:0007669"/>
    <property type="project" value="InterPro"/>
</dbReference>
<dbReference type="GeneID" id="19402022"/>
<dbReference type="PROSITE" id="PS50850">
    <property type="entry name" value="MFS"/>
    <property type="match status" value="1"/>
</dbReference>
<feature type="transmembrane region" description="Helical" evidence="7">
    <location>
        <begin position="172"/>
        <end position="193"/>
    </location>
</feature>
<dbReference type="InterPro" id="IPR020846">
    <property type="entry name" value="MFS_dom"/>
</dbReference>
<evidence type="ECO:0000256" key="6">
    <source>
        <dbReference type="SAM" id="MobiDB-lite"/>
    </source>
</evidence>
<feature type="domain" description="Major facilitator superfamily (MFS) profile" evidence="8">
    <location>
        <begin position="46"/>
        <end position="461"/>
    </location>
</feature>
<evidence type="ECO:0000256" key="7">
    <source>
        <dbReference type="SAM" id="Phobius"/>
    </source>
</evidence>
<dbReference type="PANTHER" id="PTHR43791:SF38">
    <property type="entry name" value="MAJOR FACILITATOR SUPERFAMILY (MFS) PROFILE DOMAIN-CONTAINING PROTEIN"/>
    <property type="match status" value="1"/>
</dbReference>
<name>R0KFZ4_EXST2</name>
<accession>R0KFZ4</accession>
<feature type="region of interest" description="Disordered" evidence="6">
    <location>
        <begin position="1"/>
        <end position="26"/>
    </location>
</feature>
<feature type="compositionally biased region" description="Basic and acidic residues" evidence="6">
    <location>
        <begin position="11"/>
        <end position="20"/>
    </location>
</feature>
<organism evidence="9 10">
    <name type="scientific">Exserohilum turcicum (strain 28A)</name>
    <name type="common">Northern leaf blight fungus</name>
    <name type="synonym">Setosphaeria turcica</name>
    <dbReference type="NCBI Taxonomy" id="671987"/>
    <lineage>
        <taxon>Eukaryota</taxon>
        <taxon>Fungi</taxon>
        <taxon>Dikarya</taxon>
        <taxon>Ascomycota</taxon>
        <taxon>Pezizomycotina</taxon>
        <taxon>Dothideomycetes</taxon>
        <taxon>Pleosporomycetidae</taxon>
        <taxon>Pleosporales</taxon>
        <taxon>Pleosporineae</taxon>
        <taxon>Pleosporaceae</taxon>
        <taxon>Exserohilum</taxon>
    </lineage>
</organism>
<evidence type="ECO:0000313" key="10">
    <source>
        <dbReference type="Proteomes" id="UP000016935"/>
    </source>
</evidence>
<dbReference type="Gene3D" id="1.20.1250.20">
    <property type="entry name" value="MFS general substrate transporter like domains"/>
    <property type="match status" value="2"/>
</dbReference>
<dbReference type="EMBL" id="KB908548">
    <property type="protein sequence ID" value="EOA88219.1"/>
    <property type="molecule type" value="Genomic_DNA"/>
</dbReference>
<dbReference type="HOGENOM" id="CLU_001265_0_6_1"/>
<proteinExistence type="predicted"/>
<dbReference type="FunFam" id="1.20.1250.20:FF:000394">
    <property type="entry name" value="MFS general substrate transporter"/>
    <property type="match status" value="1"/>
</dbReference>
<feature type="transmembrane region" description="Helical" evidence="7">
    <location>
        <begin position="281"/>
        <end position="300"/>
    </location>
</feature>
<keyword evidence="10" id="KW-1185">Reference proteome</keyword>
<feature type="transmembrane region" description="Helical" evidence="7">
    <location>
        <begin position="137"/>
        <end position="160"/>
    </location>
</feature>
<feature type="transmembrane region" description="Helical" evidence="7">
    <location>
        <begin position="346"/>
        <end position="368"/>
    </location>
</feature>
<feature type="transmembrane region" description="Helical" evidence="7">
    <location>
        <begin position="435"/>
        <end position="456"/>
    </location>
</feature>
<protein>
    <recommendedName>
        <fullName evidence="8">Major facilitator superfamily (MFS) profile domain-containing protein</fullName>
    </recommendedName>
</protein>
<evidence type="ECO:0000256" key="1">
    <source>
        <dbReference type="ARBA" id="ARBA00004141"/>
    </source>
</evidence>
<feature type="transmembrane region" description="Helical" evidence="7">
    <location>
        <begin position="407"/>
        <end position="429"/>
    </location>
</feature>
<gene>
    <name evidence="9" type="ORF">SETTUDRAFT_184156</name>
</gene>
<keyword evidence="4 7" id="KW-1133">Transmembrane helix</keyword>
<dbReference type="OrthoDB" id="2985014at2759"/>
<dbReference type="PANTHER" id="PTHR43791">
    <property type="entry name" value="PERMEASE-RELATED"/>
    <property type="match status" value="1"/>
</dbReference>
<keyword evidence="2" id="KW-0813">Transport</keyword>
<keyword evidence="3 7" id="KW-0812">Transmembrane</keyword>
<dbReference type="FunFam" id="1.20.1250.20:FF:000057">
    <property type="entry name" value="MFS general substrate transporter"/>
    <property type="match status" value="1"/>
</dbReference>
<evidence type="ECO:0000259" key="8">
    <source>
        <dbReference type="PROSITE" id="PS50850"/>
    </source>
</evidence>
<dbReference type="eggNOG" id="KOG2533">
    <property type="taxonomic scope" value="Eukaryota"/>
</dbReference>
<feature type="transmembrane region" description="Helical" evidence="7">
    <location>
        <begin position="320"/>
        <end position="337"/>
    </location>
</feature>
<dbReference type="Proteomes" id="UP000016935">
    <property type="component" value="Unassembled WGS sequence"/>
</dbReference>
<feature type="transmembrane region" description="Helical" evidence="7">
    <location>
        <begin position="112"/>
        <end position="131"/>
    </location>
</feature>
<dbReference type="Pfam" id="PF07690">
    <property type="entry name" value="MFS_1"/>
    <property type="match status" value="1"/>
</dbReference>
<dbReference type="InterPro" id="IPR011701">
    <property type="entry name" value="MFS"/>
</dbReference>
<reference evidence="9 10" key="1">
    <citation type="journal article" date="2012" name="PLoS Pathog.">
        <title>Diverse lifestyles and strategies of plant pathogenesis encoded in the genomes of eighteen Dothideomycetes fungi.</title>
        <authorList>
            <person name="Ohm R.A."/>
            <person name="Feau N."/>
            <person name="Henrissat B."/>
            <person name="Schoch C.L."/>
            <person name="Horwitz B.A."/>
            <person name="Barry K.W."/>
            <person name="Condon B.J."/>
            <person name="Copeland A.C."/>
            <person name="Dhillon B."/>
            <person name="Glaser F."/>
            <person name="Hesse C.N."/>
            <person name="Kosti I."/>
            <person name="LaButti K."/>
            <person name="Lindquist E.A."/>
            <person name="Lucas S."/>
            <person name="Salamov A.A."/>
            <person name="Bradshaw R.E."/>
            <person name="Ciuffetti L."/>
            <person name="Hamelin R.C."/>
            <person name="Kema G.H.J."/>
            <person name="Lawrence C."/>
            <person name="Scott J.A."/>
            <person name="Spatafora J.W."/>
            <person name="Turgeon B.G."/>
            <person name="de Wit P.J.G.M."/>
            <person name="Zhong S."/>
            <person name="Goodwin S.B."/>
            <person name="Grigoriev I.V."/>
        </authorList>
    </citation>
    <scope>NUCLEOTIDE SEQUENCE [LARGE SCALE GENOMIC DNA]</scope>
    <source>
        <strain evidence="10">28A</strain>
    </source>
</reference>
<evidence type="ECO:0000256" key="5">
    <source>
        <dbReference type="ARBA" id="ARBA00023136"/>
    </source>
</evidence>
<evidence type="ECO:0000256" key="2">
    <source>
        <dbReference type="ARBA" id="ARBA00022448"/>
    </source>
</evidence>